<comment type="caution">
    <text evidence="2">The sequence shown here is derived from an EMBL/GenBank/DDBJ whole genome shotgun (WGS) entry which is preliminary data.</text>
</comment>
<feature type="transmembrane region" description="Helical" evidence="1">
    <location>
        <begin position="54"/>
        <end position="76"/>
    </location>
</feature>
<dbReference type="RefSeq" id="WP_183008800.1">
    <property type="nucleotide sequence ID" value="NZ_JABEQP010000004.1"/>
</dbReference>
<sequence length="89" mass="9576">MPAPPSKPWFAAKRYGVGSGLPIAWQGWVVLLGGLAAVSGVSALSLFFRSTRMVFIEIPVDFVVLAVLLAICAAKTDGGWRWRWGGQDT</sequence>
<feature type="transmembrane region" description="Helical" evidence="1">
    <location>
        <begin position="23"/>
        <end position="47"/>
    </location>
</feature>
<evidence type="ECO:0000256" key="1">
    <source>
        <dbReference type="SAM" id="Phobius"/>
    </source>
</evidence>
<organism evidence="2 3">
    <name type="scientific">Gluconacetobacter dulcium</name>
    <dbReference type="NCBI Taxonomy" id="2729096"/>
    <lineage>
        <taxon>Bacteria</taxon>
        <taxon>Pseudomonadati</taxon>
        <taxon>Pseudomonadota</taxon>
        <taxon>Alphaproteobacteria</taxon>
        <taxon>Acetobacterales</taxon>
        <taxon>Acetobacteraceae</taxon>
        <taxon>Gluconacetobacter</taxon>
    </lineage>
</organism>
<protein>
    <submittedName>
        <fullName evidence="2">Uncharacterized protein</fullName>
    </submittedName>
</protein>
<gene>
    <name evidence="2" type="ORF">HLH44_07830</name>
</gene>
<proteinExistence type="predicted"/>
<reference evidence="2 3" key="1">
    <citation type="submission" date="2020-04" db="EMBL/GenBank/DDBJ databases">
        <title>Description of novel Gluconacetobacter.</title>
        <authorList>
            <person name="Sombolestani A."/>
        </authorList>
    </citation>
    <scope>NUCLEOTIDE SEQUENCE [LARGE SCALE GENOMIC DNA]</scope>
    <source>
        <strain evidence="2 3">LMG 22058</strain>
    </source>
</reference>
<keyword evidence="1" id="KW-1133">Transmembrane helix</keyword>
<evidence type="ECO:0000313" key="2">
    <source>
        <dbReference type="EMBL" id="MBB2197367.1"/>
    </source>
</evidence>
<evidence type="ECO:0000313" key="3">
    <source>
        <dbReference type="Proteomes" id="UP000530320"/>
    </source>
</evidence>
<name>A0A7W4JZ43_9PROT</name>
<accession>A0A7W4JZ43</accession>
<dbReference type="EMBL" id="JABEQP010000004">
    <property type="protein sequence ID" value="MBB2197367.1"/>
    <property type="molecule type" value="Genomic_DNA"/>
</dbReference>
<keyword evidence="1" id="KW-0812">Transmembrane</keyword>
<dbReference type="AlphaFoldDB" id="A0A7W4JZ43"/>
<keyword evidence="1" id="KW-0472">Membrane</keyword>
<dbReference type="Proteomes" id="UP000530320">
    <property type="component" value="Unassembled WGS sequence"/>
</dbReference>